<evidence type="ECO:0000256" key="6">
    <source>
        <dbReference type="RuleBase" id="RU003567"/>
    </source>
</evidence>
<dbReference type="GO" id="GO:0051117">
    <property type="term" value="F:ATPase binding"/>
    <property type="evidence" value="ECO:0007669"/>
    <property type="project" value="TreeGrafter"/>
</dbReference>
<keyword evidence="4" id="KW-0378">Hydrolase</keyword>
<proteinExistence type="inferred from homology"/>
<accession>A0A414Q2J8</accession>
<evidence type="ECO:0000256" key="4">
    <source>
        <dbReference type="ARBA" id="ARBA00022801"/>
    </source>
</evidence>
<dbReference type="Proteomes" id="UP000284676">
    <property type="component" value="Unassembled WGS sequence"/>
</dbReference>
<dbReference type="GO" id="GO:0004252">
    <property type="term" value="F:serine-type endopeptidase activity"/>
    <property type="evidence" value="ECO:0007669"/>
    <property type="project" value="InterPro"/>
</dbReference>
<dbReference type="NCBIfam" id="NF045542">
    <property type="entry name" value="Clp_rel_HeadMat"/>
    <property type="match status" value="1"/>
</dbReference>
<dbReference type="GO" id="GO:0004176">
    <property type="term" value="F:ATP-dependent peptidase activity"/>
    <property type="evidence" value="ECO:0007669"/>
    <property type="project" value="InterPro"/>
</dbReference>
<evidence type="ECO:0000313" key="7">
    <source>
        <dbReference type="EMBL" id="RHF75039.1"/>
    </source>
</evidence>
<dbReference type="GO" id="GO:0009368">
    <property type="term" value="C:endopeptidase Clp complex"/>
    <property type="evidence" value="ECO:0007669"/>
    <property type="project" value="TreeGrafter"/>
</dbReference>
<dbReference type="EMBL" id="QRHL01000001">
    <property type="protein sequence ID" value="RHF75039.1"/>
    <property type="molecule type" value="Genomic_DNA"/>
</dbReference>
<name>A0A414Q2J8_FUSMR</name>
<dbReference type="PRINTS" id="PR00127">
    <property type="entry name" value="CLPPROTEASEP"/>
</dbReference>
<dbReference type="InterPro" id="IPR029045">
    <property type="entry name" value="ClpP/crotonase-like_dom_sf"/>
</dbReference>
<dbReference type="PANTHER" id="PTHR10381:SF70">
    <property type="entry name" value="ATP-DEPENDENT CLP PROTEASE PROTEOLYTIC SUBUNIT"/>
    <property type="match status" value="1"/>
</dbReference>
<dbReference type="Gene3D" id="3.90.226.10">
    <property type="entry name" value="2-enoyl-CoA Hydratase, Chain A, domain 1"/>
    <property type="match status" value="1"/>
</dbReference>
<comment type="caution">
    <text evidence="7">The sequence shown here is derived from an EMBL/GenBank/DDBJ whole genome shotgun (WGS) entry which is preliminary data.</text>
</comment>
<dbReference type="InterPro" id="IPR023562">
    <property type="entry name" value="ClpP/TepA"/>
</dbReference>
<evidence type="ECO:0000256" key="1">
    <source>
        <dbReference type="ARBA" id="ARBA00007039"/>
    </source>
</evidence>
<gene>
    <name evidence="7" type="ORF">DW663_01210</name>
</gene>
<keyword evidence="3 7" id="KW-0645">Protease</keyword>
<dbReference type="RefSeq" id="WP_118233907.1">
    <property type="nucleotide sequence ID" value="NZ_JADYUV010000017.1"/>
</dbReference>
<dbReference type="GO" id="GO:0006515">
    <property type="term" value="P:protein quality control for misfolded or incompletely synthesized proteins"/>
    <property type="evidence" value="ECO:0007669"/>
    <property type="project" value="TreeGrafter"/>
</dbReference>
<keyword evidence="5" id="KW-0720">Serine protease</keyword>
<dbReference type="SUPFAM" id="SSF52096">
    <property type="entry name" value="ClpP/crotonase"/>
    <property type="match status" value="1"/>
</dbReference>
<comment type="similarity">
    <text evidence="1 6">Belongs to the peptidase S14 family.</text>
</comment>
<dbReference type="CDD" id="cd07016">
    <property type="entry name" value="S14_ClpP_1"/>
    <property type="match status" value="1"/>
</dbReference>
<sequence>MPSKKRTFFEIKNISDDVGEIRVYGDICKWAWEEYGETSSVTFSKQLANLKNVKKLELKINSPGGDVFEAVAMYHEIKRFAQGKEVTAYIDGMAASAATILTLAANKTIMGKGCYFMIHNPLMYMGYANVEEMNEAIEHLNKTKENLLDLYVGKCKLSREEIAEKMDKTTWYTAEEALQAGFIDEIANYDSSISNLNISNVFTPELKNLAIPEKLKDILQENKEEKMTLQELKMQHPEILQAYEKEVIDKIKGTDTVKNAIDAAIKEERKRIKALDNIKVTSEAAREIVNKAKFDEVRDYRDVIVDLYNLNAEKAGREINLIEEEKKDAGIYDIQSGTLGNSKEQMENDIVSAALAELGIK</sequence>
<dbReference type="InterPro" id="IPR001907">
    <property type="entry name" value="ClpP"/>
</dbReference>
<evidence type="ECO:0000256" key="2">
    <source>
        <dbReference type="ARBA" id="ARBA00022490"/>
    </source>
</evidence>
<dbReference type="Pfam" id="PF00574">
    <property type="entry name" value="CLP_protease"/>
    <property type="match status" value="1"/>
</dbReference>
<evidence type="ECO:0000313" key="8">
    <source>
        <dbReference type="Proteomes" id="UP000284676"/>
    </source>
</evidence>
<dbReference type="AlphaFoldDB" id="A0A414Q2J8"/>
<evidence type="ECO:0000256" key="3">
    <source>
        <dbReference type="ARBA" id="ARBA00022670"/>
    </source>
</evidence>
<keyword evidence="2" id="KW-0963">Cytoplasm</keyword>
<evidence type="ECO:0000256" key="5">
    <source>
        <dbReference type="ARBA" id="ARBA00022825"/>
    </source>
</evidence>
<dbReference type="PANTHER" id="PTHR10381">
    <property type="entry name" value="ATP-DEPENDENT CLP PROTEASE PROTEOLYTIC SUBUNIT"/>
    <property type="match status" value="1"/>
</dbReference>
<protein>
    <recommendedName>
        <fullName evidence="6">ATP-dependent Clp protease proteolytic subunit</fullName>
    </recommendedName>
</protein>
<reference evidence="7 8" key="1">
    <citation type="submission" date="2018-08" db="EMBL/GenBank/DDBJ databases">
        <title>A genome reference for cultivated species of the human gut microbiota.</title>
        <authorList>
            <person name="Zou Y."/>
            <person name="Xue W."/>
            <person name="Luo G."/>
        </authorList>
    </citation>
    <scope>NUCLEOTIDE SEQUENCE [LARGE SCALE GENOMIC DNA]</scope>
    <source>
        <strain evidence="7 8">AM25-1</strain>
    </source>
</reference>
<organism evidence="7 8">
    <name type="scientific">Fusobacterium mortiferum</name>
    <dbReference type="NCBI Taxonomy" id="850"/>
    <lineage>
        <taxon>Bacteria</taxon>
        <taxon>Fusobacteriati</taxon>
        <taxon>Fusobacteriota</taxon>
        <taxon>Fusobacteriia</taxon>
        <taxon>Fusobacteriales</taxon>
        <taxon>Fusobacteriaceae</taxon>
        <taxon>Fusobacterium</taxon>
    </lineage>
</organism>